<dbReference type="AlphaFoldDB" id="A0A9X2P1X0"/>
<dbReference type="Gene3D" id="3.60.21.10">
    <property type="match status" value="1"/>
</dbReference>
<evidence type="ECO:0000313" key="3">
    <source>
        <dbReference type="Proteomes" id="UP001142175"/>
    </source>
</evidence>
<gene>
    <name evidence="2" type="ORF">NU887_03925</name>
</gene>
<reference evidence="2" key="1">
    <citation type="submission" date="2022-08" db="EMBL/GenBank/DDBJ databases">
        <authorList>
            <person name="Zhang D."/>
        </authorList>
    </citation>
    <scope>NUCLEOTIDE SEQUENCE</scope>
    <source>
        <strain evidence="2">XJ19-11</strain>
    </source>
</reference>
<dbReference type="SUPFAM" id="SSF56300">
    <property type="entry name" value="Metallo-dependent phosphatases"/>
    <property type="match status" value="1"/>
</dbReference>
<proteinExistence type="predicted"/>
<evidence type="ECO:0000259" key="1">
    <source>
        <dbReference type="Pfam" id="PF00149"/>
    </source>
</evidence>
<dbReference type="InterPro" id="IPR004843">
    <property type="entry name" value="Calcineurin-like_PHP"/>
</dbReference>
<comment type="caution">
    <text evidence="2">The sequence shown here is derived from an EMBL/GenBank/DDBJ whole genome shotgun (WGS) entry which is preliminary data.</text>
</comment>
<feature type="domain" description="Calcineurin-like phosphoesterase" evidence="1">
    <location>
        <begin position="94"/>
        <end position="312"/>
    </location>
</feature>
<evidence type="ECO:0000313" key="2">
    <source>
        <dbReference type="EMBL" id="MCR9014169.1"/>
    </source>
</evidence>
<dbReference type="GO" id="GO:0016787">
    <property type="term" value="F:hydrolase activity"/>
    <property type="evidence" value="ECO:0007669"/>
    <property type="project" value="InterPro"/>
</dbReference>
<dbReference type="PANTHER" id="PTHR46546:SF4">
    <property type="entry name" value="SHEWANELLA-LIKE PROTEIN PHOSPHATASE 1"/>
    <property type="match status" value="1"/>
</dbReference>
<name>A0A9X2P1X0_9BACT</name>
<dbReference type="InterPro" id="IPR029052">
    <property type="entry name" value="Metallo-depent_PP-like"/>
</dbReference>
<keyword evidence="3" id="KW-1185">Reference proteome</keyword>
<organism evidence="2 3">
    <name type="scientific">Aquiflexum gelatinilyticum</name>
    <dbReference type="NCBI Taxonomy" id="2961943"/>
    <lineage>
        <taxon>Bacteria</taxon>
        <taxon>Pseudomonadati</taxon>
        <taxon>Bacteroidota</taxon>
        <taxon>Cytophagia</taxon>
        <taxon>Cytophagales</taxon>
        <taxon>Cyclobacteriaceae</taxon>
        <taxon>Aquiflexum</taxon>
    </lineage>
</organism>
<sequence>MFYKIWILILLCFAFPKIIFAQEGKTTISEGPYIYLQGDQFKAKWVKNGEMRTAENLSTDFLEREFGFGLSPEIFQKTMGSVPNFDQEYENIPNFAVISDIHGQYPLMVELLKNHGIIDGNMNWAFGKAHLVINGDILGRGDMVTEVLWLAYKLAYQAEKSGGKVHFLLGNHELMVKTGDFRYLNEKYVAASKIMGINPAELYSDNSVLGNWLKKRPAIIKIDDFLITHAGISPQFLKRKLNVEKVNKVFFEEVLSPQPTASRNTKSLIRFLTGEEGPIWYRGYFIEFSVSNKNLDDILAFFESKHIVVGHTSLEAITPLFDGRVIGVDSSIKDGRGGEILIVENGVKYRGRVNGSREIL</sequence>
<dbReference type="Proteomes" id="UP001142175">
    <property type="component" value="Unassembled WGS sequence"/>
</dbReference>
<dbReference type="EMBL" id="JANSUY010000002">
    <property type="protein sequence ID" value="MCR9014169.1"/>
    <property type="molecule type" value="Genomic_DNA"/>
</dbReference>
<accession>A0A9X2P1X0</accession>
<protein>
    <submittedName>
        <fullName evidence="2">Metallophosphoesterase</fullName>
    </submittedName>
</protein>
<dbReference type="Pfam" id="PF00149">
    <property type="entry name" value="Metallophos"/>
    <property type="match status" value="1"/>
</dbReference>
<dbReference type="PANTHER" id="PTHR46546">
    <property type="entry name" value="SHEWANELLA-LIKE PROTEIN PHOSPHATASE 1"/>
    <property type="match status" value="1"/>
</dbReference>